<evidence type="ECO:0000313" key="1">
    <source>
        <dbReference type="EMBL" id="ABP34420.1"/>
    </source>
</evidence>
<gene>
    <name evidence="1" type="ordered locus">Pnuc_1205</name>
</gene>
<reference evidence="1 2" key="1">
    <citation type="journal article" date="2012" name="Stand. Genomic Sci.">
        <title>Complete genome sequence of Polynucleobacter necessarius subsp. asymbioticus type strain (QLW-P1DMWA-1(T)).</title>
        <authorList>
            <person name="Meincke L."/>
            <person name="Copeland A."/>
            <person name="Lapidus A."/>
            <person name="Lucas S."/>
            <person name="Berry K.W."/>
            <person name="Del Rio T.G."/>
            <person name="Hammon N."/>
            <person name="Dalin E."/>
            <person name="Tice H."/>
            <person name="Pitluck S."/>
            <person name="Richardson P."/>
            <person name="Bruce D."/>
            <person name="Goodwin L."/>
            <person name="Han C."/>
            <person name="Tapia R."/>
            <person name="Detter J.C."/>
            <person name="Schmutz J."/>
            <person name="Brettin T."/>
            <person name="Larimer F."/>
            <person name="Land M."/>
            <person name="Hauser L."/>
            <person name="Kyrpides N.C."/>
            <person name="Ivanova N."/>
            <person name="Goker M."/>
            <person name="Woyke T."/>
            <person name="Wu Q.L."/>
            <person name="Pockl M."/>
            <person name="Hahn M.W."/>
            <person name="Klenk H.P."/>
        </authorList>
    </citation>
    <scope>NUCLEOTIDE SEQUENCE [LARGE SCALE GENOMIC DNA]</scope>
    <source>
        <strain evidence="2">DSM 18221 / CIP 109841 / QLW-P1DMWA-1</strain>
    </source>
</reference>
<dbReference type="InterPro" id="IPR010869">
    <property type="entry name" value="DUF1501"/>
</dbReference>
<proteinExistence type="predicted"/>
<dbReference type="AlphaFoldDB" id="A4SY56"/>
<name>A4SY56_POLAQ</name>
<dbReference type="Pfam" id="PF07394">
    <property type="entry name" value="DUF1501"/>
    <property type="match status" value="1"/>
</dbReference>
<sequence length="402" mass="43685">MNLNHLPRRDFLKLGLAASFAGIGDFVFSQDLKKSGTVLMAPQMSHPFIVVFLRGGADGLSILSPLNDENFTAARPPEMRFGVDISSGKVELGNTSFYWHPEAAPLASLYTDKKLIVWPAIGISDETRSHFEAQEIMERGVGSLNALPDDLGWMARQIITKDRFQKNSVPLFAGNNNSPRSMQGAHRAIAVRDLQNGIALPNGNGGFNAVSALCNVDANTPAAPWMKDHLSNLDFINQTLTKGLAKPSSYEGSGKTPYPNADPGVGLRSVARLIDANVGLQYAWVDQSGWDTHENQPGRLNGQIKNLSLSLAAFAQDMEAKRQPYTLVMMTEFGRRLRSNRSNGTDHGHGSLGLILGSKVPGGQVMGQWPGLSTSSLDRGVDLAVTTDYQNFLNQAFSYQKV</sequence>
<evidence type="ECO:0008006" key="3">
    <source>
        <dbReference type="Google" id="ProtNLM"/>
    </source>
</evidence>
<dbReference type="HOGENOM" id="CLU_032896_3_1_4"/>
<dbReference type="PANTHER" id="PTHR43737">
    <property type="entry name" value="BLL7424 PROTEIN"/>
    <property type="match status" value="1"/>
</dbReference>
<dbReference type="GeneID" id="31481591"/>
<dbReference type="eggNOG" id="COG4102">
    <property type="taxonomic scope" value="Bacteria"/>
</dbReference>
<keyword evidence="2" id="KW-1185">Reference proteome</keyword>
<protein>
    <recommendedName>
        <fullName evidence="3">DUF1501 domain-containing protein</fullName>
    </recommendedName>
</protein>
<accession>A4SY56</accession>
<dbReference type="KEGG" id="pnu:Pnuc_1205"/>
<evidence type="ECO:0000313" key="2">
    <source>
        <dbReference type="Proteomes" id="UP000000231"/>
    </source>
</evidence>
<organism evidence="1 2">
    <name type="scientific">Polynucleobacter asymbioticus (strain DSM 18221 / CIP 109841 / QLW-P1DMWA-1)</name>
    <name type="common">Polynucleobacter necessarius subsp. asymbioticus</name>
    <dbReference type="NCBI Taxonomy" id="312153"/>
    <lineage>
        <taxon>Bacteria</taxon>
        <taxon>Pseudomonadati</taxon>
        <taxon>Pseudomonadota</taxon>
        <taxon>Betaproteobacteria</taxon>
        <taxon>Burkholderiales</taxon>
        <taxon>Burkholderiaceae</taxon>
        <taxon>Polynucleobacter</taxon>
    </lineage>
</organism>
<dbReference type="RefSeq" id="WP_011903045.1">
    <property type="nucleotide sequence ID" value="NC_009379.1"/>
</dbReference>
<dbReference type="PANTHER" id="PTHR43737:SF1">
    <property type="entry name" value="DUF1501 DOMAIN-CONTAINING PROTEIN"/>
    <property type="match status" value="1"/>
</dbReference>
<dbReference type="EMBL" id="CP000655">
    <property type="protein sequence ID" value="ABP34420.1"/>
    <property type="molecule type" value="Genomic_DNA"/>
</dbReference>
<dbReference type="Proteomes" id="UP000000231">
    <property type="component" value="Chromosome"/>
</dbReference>